<comment type="caution">
    <text evidence="1">The sequence shown here is derived from an EMBL/GenBank/DDBJ whole genome shotgun (WGS) entry which is preliminary data.</text>
</comment>
<reference evidence="1 2" key="1">
    <citation type="submission" date="2020-08" db="EMBL/GenBank/DDBJ databases">
        <title>Genome public.</title>
        <authorList>
            <person name="Liu C."/>
            <person name="Sun Q."/>
        </authorList>
    </citation>
    <scope>NUCLEOTIDE SEQUENCE [LARGE SCALE GENOMIC DNA]</scope>
    <source>
        <strain evidence="1 2">NSJ-6</strain>
    </source>
</reference>
<evidence type="ECO:0000313" key="1">
    <source>
        <dbReference type="EMBL" id="MBC5628621.1"/>
    </source>
</evidence>
<dbReference type="NCBIfam" id="TIGR02841">
    <property type="entry name" value="spore_YyaC"/>
    <property type="match status" value="1"/>
</dbReference>
<dbReference type="GO" id="GO:0006508">
    <property type="term" value="P:proteolysis"/>
    <property type="evidence" value="ECO:0007669"/>
    <property type="project" value="UniProtKB-KW"/>
</dbReference>
<organism evidence="1 2">
    <name type="scientific">Clostridium hominis</name>
    <dbReference type="NCBI Taxonomy" id="2763036"/>
    <lineage>
        <taxon>Bacteria</taxon>
        <taxon>Bacillati</taxon>
        <taxon>Bacillota</taxon>
        <taxon>Clostridia</taxon>
        <taxon>Eubacteriales</taxon>
        <taxon>Clostridiaceae</taxon>
        <taxon>Clostridium</taxon>
    </lineage>
</organism>
<name>A0ABR7DB51_9CLOT</name>
<evidence type="ECO:0000313" key="2">
    <source>
        <dbReference type="Proteomes" id="UP000596929"/>
    </source>
</evidence>
<keyword evidence="1" id="KW-0645">Protease</keyword>
<dbReference type="Pfam" id="PF06866">
    <property type="entry name" value="DUF1256"/>
    <property type="match status" value="1"/>
</dbReference>
<keyword evidence="1" id="KW-0378">Hydrolase</keyword>
<gene>
    <name evidence="1" type="primary">yyaC</name>
    <name evidence="1" type="ORF">H8S20_06885</name>
</gene>
<dbReference type="EMBL" id="JACOOO010000013">
    <property type="protein sequence ID" value="MBC5628621.1"/>
    <property type="molecule type" value="Genomic_DNA"/>
</dbReference>
<dbReference type="SUPFAM" id="SSF53163">
    <property type="entry name" value="HybD-like"/>
    <property type="match status" value="1"/>
</dbReference>
<dbReference type="InterPro" id="IPR009665">
    <property type="entry name" value="YyaC"/>
</dbReference>
<proteinExistence type="predicted"/>
<dbReference type="RefSeq" id="WP_186859640.1">
    <property type="nucleotide sequence ID" value="NZ_JACOOO010000013.1"/>
</dbReference>
<accession>A0ABR7DB51</accession>
<keyword evidence="2" id="KW-1185">Reference proteome</keyword>
<sequence>MEKYFCEDSMSPTTVNKFRDYLYSKLKTPLSDKRPIIFLCIGTDRSTGDSLGPLIGYKLKLEHKNNIYVYGSLETPVHSKNLVTVLEKIEKYFINPYIIAIDSSLGNIQNVGKIFIEEKPITPGLALNKDLPAVGDLSITGVVNISGNLEFIVLQNTRLFTVMSLADCITDGIKKCLDKISIDFSSNDRFSSNNLNKKQIKKG</sequence>
<dbReference type="InterPro" id="IPR023430">
    <property type="entry name" value="Pept_HybD-like_dom_sf"/>
</dbReference>
<dbReference type="Proteomes" id="UP000596929">
    <property type="component" value="Unassembled WGS sequence"/>
</dbReference>
<protein>
    <submittedName>
        <fullName evidence="1">Spore protease YyaC</fullName>
    </submittedName>
</protein>
<dbReference type="GO" id="GO:0008233">
    <property type="term" value="F:peptidase activity"/>
    <property type="evidence" value="ECO:0007669"/>
    <property type="project" value="UniProtKB-KW"/>
</dbReference>